<reference evidence="1" key="1">
    <citation type="journal article" date="2023" name="Mol. Phylogenet. Evol.">
        <title>Genome-scale phylogeny and comparative genomics of the fungal order Sordariales.</title>
        <authorList>
            <person name="Hensen N."/>
            <person name="Bonometti L."/>
            <person name="Westerberg I."/>
            <person name="Brannstrom I.O."/>
            <person name="Guillou S."/>
            <person name="Cros-Aarteil S."/>
            <person name="Calhoun S."/>
            <person name="Haridas S."/>
            <person name="Kuo A."/>
            <person name="Mondo S."/>
            <person name="Pangilinan J."/>
            <person name="Riley R."/>
            <person name="LaButti K."/>
            <person name="Andreopoulos B."/>
            <person name="Lipzen A."/>
            <person name="Chen C."/>
            <person name="Yan M."/>
            <person name="Daum C."/>
            <person name="Ng V."/>
            <person name="Clum A."/>
            <person name="Steindorff A."/>
            <person name="Ohm R.A."/>
            <person name="Martin F."/>
            <person name="Silar P."/>
            <person name="Natvig D.O."/>
            <person name="Lalanne C."/>
            <person name="Gautier V."/>
            <person name="Ament-Velasquez S.L."/>
            <person name="Kruys A."/>
            <person name="Hutchinson M.I."/>
            <person name="Powell A.J."/>
            <person name="Barry K."/>
            <person name="Miller A.N."/>
            <person name="Grigoriev I.V."/>
            <person name="Debuchy R."/>
            <person name="Gladieux P."/>
            <person name="Hiltunen Thoren M."/>
            <person name="Johannesson H."/>
        </authorList>
    </citation>
    <scope>NUCLEOTIDE SEQUENCE</scope>
    <source>
        <strain evidence="1">CBS 958.72</strain>
    </source>
</reference>
<evidence type="ECO:0000313" key="1">
    <source>
        <dbReference type="EMBL" id="KAK3378961.1"/>
    </source>
</evidence>
<protein>
    <submittedName>
        <fullName evidence="1">Uncharacterized protein</fullName>
    </submittedName>
</protein>
<dbReference type="EMBL" id="JAULSN010000002">
    <property type="protein sequence ID" value="KAK3378961.1"/>
    <property type="molecule type" value="Genomic_DNA"/>
</dbReference>
<accession>A0AAE0KMP5</accession>
<reference evidence="1" key="2">
    <citation type="submission" date="2023-06" db="EMBL/GenBank/DDBJ databases">
        <authorList>
            <consortium name="Lawrence Berkeley National Laboratory"/>
            <person name="Haridas S."/>
            <person name="Hensen N."/>
            <person name="Bonometti L."/>
            <person name="Westerberg I."/>
            <person name="Brannstrom I.O."/>
            <person name="Guillou S."/>
            <person name="Cros-Aarteil S."/>
            <person name="Calhoun S."/>
            <person name="Kuo A."/>
            <person name="Mondo S."/>
            <person name="Pangilinan J."/>
            <person name="Riley R."/>
            <person name="Labutti K."/>
            <person name="Andreopoulos B."/>
            <person name="Lipzen A."/>
            <person name="Chen C."/>
            <person name="Yanf M."/>
            <person name="Daum C."/>
            <person name="Ng V."/>
            <person name="Clum A."/>
            <person name="Steindorff A."/>
            <person name="Ohm R."/>
            <person name="Martin F."/>
            <person name="Silar P."/>
            <person name="Natvig D."/>
            <person name="Lalanne C."/>
            <person name="Gautier V."/>
            <person name="Ament-Velasquez S.L."/>
            <person name="Kruys A."/>
            <person name="Hutchinson M.I."/>
            <person name="Powell A.J."/>
            <person name="Barry K."/>
            <person name="Miller A.N."/>
            <person name="Grigoriev I.V."/>
            <person name="Debuchy R."/>
            <person name="Gladieux P."/>
            <person name="Thoren M.H."/>
            <person name="Johannesson H."/>
        </authorList>
    </citation>
    <scope>NUCLEOTIDE SEQUENCE</scope>
    <source>
        <strain evidence="1">CBS 958.72</strain>
    </source>
</reference>
<dbReference type="AlphaFoldDB" id="A0AAE0KMP5"/>
<organism evidence="1 2">
    <name type="scientific">Lasiosphaeria ovina</name>
    <dbReference type="NCBI Taxonomy" id="92902"/>
    <lineage>
        <taxon>Eukaryota</taxon>
        <taxon>Fungi</taxon>
        <taxon>Dikarya</taxon>
        <taxon>Ascomycota</taxon>
        <taxon>Pezizomycotina</taxon>
        <taxon>Sordariomycetes</taxon>
        <taxon>Sordariomycetidae</taxon>
        <taxon>Sordariales</taxon>
        <taxon>Lasiosphaeriaceae</taxon>
        <taxon>Lasiosphaeria</taxon>
    </lineage>
</organism>
<comment type="caution">
    <text evidence="1">The sequence shown here is derived from an EMBL/GenBank/DDBJ whole genome shotgun (WGS) entry which is preliminary data.</text>
</comment>
<dbReference type="Proteomes" id="UP001287356">
    <property type="component" value="Unassembled WGS sequence"/>
</dbReference>
<keyword evidence="2" id="KW-1185">Reference proteome</keyword>
<sequence>MDQTAQGSDTVTRDVPTNDVDASPMLVLENILDNWFIDLETLKNLRLTCSWFRETVQDHYIPRAGAEFYTARAVQMLIAKLRAQEIYELAAEKSGKAGQRRKAGQKFNPLPSEQMDDVIRNLGRLKLANPSPVQLETILKFQAFVHSLTGTEGPFDRLAMYYRTSLANQYLGNRVYQLGEGKMGPSMRLDEAEFECGILKYELGVMLSHIRASQRPRYYMSELVSLYASRAGDYPTPLDNVLVAVPSYLFRDKAYRYFLSHVMFLDHVQILDKLPEALKLY</sequence>
<gene>
    <name evidence="1" type="ORF">B0T24DRAFT_694237</name>
</gene>
<evidence type="ECO:0000313" key="2">
    <source>
        <dbReference type="Proteomes" id="UP001287356"/>
    </source>
</evidence>
<name>A0AAE0KMP5_9PEZI</name>
<proteinExistence type="predicted"/>